<dbReference type="EMBL" id="JBEZUR010000048">
    <property type="protein sequence ID" value="MEU3557131.1"/>
    <property type="molecule type" value="Genomic_DNA"/>
</dbReference>
<sequence length="127" mass="14037">MTARNTRIRDLTDAVRVRADGDVDEESLAYVREKVATALGRPGLGPVNGEVRVLRASAPHVELPWWAGADLQVGEDLVVVHVREATVRELADRLHDRLRGRVERVAHRAEDARRTSAPPPWRGGPGN</sequence>
<proteinExistence type="predicted"/>
<accession>A0ABV2YN30</accession>
<evidence type="ECO:0000256" key="1">
    <source>
        <dbReference type="SAM" id="MobiDB-lite"/>
    </source>
</evidence>
<protein>
    <recommendedName>
        <fullName evidence="4">Asp23/Gls24 family envelope stress response protein</fullName>
    </recommendedName>
</protein>
<feature type="compositionally biased region" description="Pro residues" evidence="1">
    <location>
        <begin position="117"/>
        <end position="127"/>
    </location>
</feature>
<evidence type="ECO:0000313" key="2">
    <source>
        <dbReference type="EMBL" id="MEU3557131.1"/>
    </source>
</evidence>
<dbReference type="Proteomes" id="UP001550850">
    <property type="component" value="Unassembled WGS sequence"/>
</dbReference>
<name>A0ABV2YN30_9ACTN</name>
<comment type="caution">
    <text evidence="2">The sequence shown here is derived from an EMBL/GenBank/DDBJ whole genome shotgun (WGS) entry which is preliminary data.</text>
</comment>
<feature type="region of interest" description="Disordered" evidence="1">
    <location>
        <begin position="105"/>
        <end position="127"/>
    </location>
</feature>
<reference evidence="2 3" key="1">
    <citation type="submission" date="2024-06" db="EMBL/GenBank/DDBJ databases">
        <title>The Natural Products Discovery Center: Release of the First 8490 Sequenced Strains for Exploring Actinobacteria Biosynthetic Diversity.</title>
        <authorList>
            <person name="Kalkreuter E."/>
            <person name="Kautsar S.A."/>
            <person name="Yang D."/>
            <person name="Bader C.D."/>
            <person name="Teijaro C.N."/>
            <person name="Fluegel L."/>
            <person name="Davis C.M."/>
            <person name="Simpson J.R."/>
            <person name="Lauterbach L."/>
            <person name="Steele A.D."/>
            <person name="Gui C."/>
            <person name="Meng S."/>
            <person name="Li G."/>
            <person name="Viehrig K."/>
            <person name="Ye F."/>
            <person name="Su P."/>
            <person name="Kiefer A.F."/>
            <person name="Nichols A."/>
            <person name="Cepeda A.J."/>
            <person name="Yan W."/>
            <person name="Fan B."/>
            <person name="Jiang Y."/>
            <person name="Adhikari A."/>
            <person name="Zheng C.-J."/>
            <person name="Schuster L."/>
            <person name="Cowan T.M."/>
            <person name="Smanski M.J."/>
            <person name="Chevrette M.G."/>
            <person name="De Carvalho L.P.S."/>
            <person name="Shen B."/>
        </authorList>
    </citation>
    <scope>NUCLEOTIDE SEQUENCE [LARGE SCALE GENOMIC DNA]</scope>
    <source>
        <strain evidence="2 3">NPDC038104</strain>
    </source>
</reference>
<dbReference type="RefSeq" id="WP_108953391.1">
    <property type="nucleotide sequence ID" value="NZ_BEVZ01000002.1"/>
</dbReference>
<keyword evidence="3" id="KW-1185">Reference proteome</keyword>
<organism evidence="2 3">
    <name type="scientific">Streptomyces fragilis</name>
    <dbReference type="NCBI Taxonomy" id="67301"/>
    <lineage>
        <taxon>Bacteria</taxon>
        <taxon>Bacillati</taxon>
        <taxon>Actinomycetota</taxon>
        <taxon>Actinomycetes</taxon>
        <taxon>Kitasatosporales</taxon>
        <taxon>Streptomycetaceae</taxon>
        <taxon>Streptomyces</taxon>
    </lineage>
</organism>
<evidence type="ECO:0008006" key="4">
    <source>
        <dbReference type="Google" id="ProtNLM"/>
    </source>
</evidence>
<feature type="compositionally biased region" description="Basic and acidic residues" evidence="1">
    <location>
        <begin position="105"/>
        <end position="114"/>
    </location>
</feature>
<gene>
    <name evidence="2" type="ORF">AB0E65_23375</name>
</gene>
<evidence type="ECO:0000313" key="3">
    <source>
        <dbReference type="Proteomes" id="UP001550850"/>
    </source>
</evidence>